<dbReference type="PRINTS" id="PR00032">
    <property type="entry name" value="HTHARAC"/>
</dbReference>
<evidence type="ECO:0000313" key="7">
    <source>
        <dbReference type="Proteomes" id="UP000250369"/>
    </source>
</evidence>
<gene>
    <name evidence="6" type="ORF">DQG23_36965</name>
</gene>
<dbReference type="AlphaFoldDB" id="A0A329LT56"/>
<dbReference type="RefSeq" id="WP_113036063.1">
    <property type="nucleotide sequence ID" value="NZ_QMFB01000040.1"/>
</dbReference>
<dbReference type="SUPFAM" id="SSF46689">
    <property type="entry name" value="Homeodomain-like"/>
    <property type="match status" value="1"/>
</dbReference>
<evidence type="ECO:0000256" key="4">
    <source>
        <dbReference type="SAM" id="Phobius"/>
    </source>
</evidence>
<dbReference type="EMBL" id="QMFB01000040">
    <property type="protein sequence ID" value="RAV10909.1"/>
    <property type="molecule type" value="Genomic_DNA"/>
</dbReference>
<dbReference type="PROSITE" id="PS01124">
    <property type="entry name" value="HTH_ARAC_FAMILY_2"/>
    <property type="match status" value="1"/>
</dbReference>
<dbReference type="InterPro" id="IPR018062">
    <property type="entry name" value="HTH_AraC-typ_CS"/>
</dbReference>
<feature type="transmembrane region" description="Helical" evidence="4">
    <location>
        <begin position="261"/>
        <end position="281"/>
    </location>
</feature>
<keyword evidence="4" id="KW-0472">Membrane</keyword>
<dbReference type="InterPro" id="IPR018060">
    <property type="entry name" value="HTH_AraC"/>
</dbReference>
<feature type="domain" description="HTH araC/xylS-type" evidence="5">
    <location>
        <begin position="640"/>
        <end position="740"/>
    </location>
</feature>
<feature type="transmembrane region" description="Helical" evidence="4">
    <location>
        <begin position="7"/>
        <end position="30"/>
    </location>
</feature>
<dbReference type="InterPro" id="IPR020449">
    <property type="entry name" value="Tscrpt_reg_AraC-type_HTH"/>
</dbReference>
<comment type="caution">
    <text evidence="6">The sequence shown here is derived from an EMBL/GenBank/DDBJ whole genome shotgun (WGS) entry which is preliminary data.</text>
</comment>
<dbReference type="GO" id="GO:0003700">
    <property type="term" value="F:DNA-binding transcription factor activity"/>
    <property type="evidence" value="ECO:0007669"/>
    <property type="project" value="InterPro"/>
</dbReference>
<evidence type="ECO:0000256" key="3">
    <source>
        <dbReference type="ARBA" id="ARBA00023163"/>
    </source>
</evidence>
<dbReference type="InterPro" id="IPR041522">
    <property type="entry name" value="CdaR_GGDEF"/>
</dbReference>
<keyword evidence="2" id="KW-0238">DNA-binding</keyword>
<dbReference type="SMART" id="SM00342">
    <property type="entry name" value="HTH_ARAC"/>
    <property type="match status" value="1"/>
</dbReference>
<dbReference type="InterPro" id="IPR009057">
    <property type="entry name" value="Homeodomain-like_sf"/>
</dbReference>
<proteinExistence type="predicted"/>
<dbReference type="Proteomes" id="UP000250369">
    <property type="component" value="Unassembled WGS sequence"/>
</dbReference>
<organism evidence="6 7">
    <name type="scientific">Paenibacillus contaminans</name>
    <dbReference type="NCBI Taxonomy" id="450362"/>
    <lineage>
        <taxon>Bacteria</taxon>
        <taxon>Bacillati</taxon>
        <taxon>Bacillota</taxon>
        <taxon>Bacilli</taxon>
        <taxon>Bacillales</taxon>
        <taxon>Paenibacillaceae</taxon>
        <taxon>Paenibacillus</taxon>
    </lineage>
</organism>
<evidence type="ECO:0000313" key="6">
    <source>
        <dbReference type="EMBL" id="RAV10909.1"/>
    </source>
</evidence>
<name>A0A329LT56_9BACL</name>
<keyword evidence="4" id="KW-0812">Transmembrane</keyword>
<evidence type="ECO:0000256" key="1">
    <source>
        <dbReference type="ARBA" id="ARBA00023015"/>
    </source>
</evidence>
<dbReference type="Pfam" id="PF17853">
    <property type="entry name" value="GGDEF_2"/>
    <property type="match status" value="1"/>
</dbReference>
<dbReference type="Gene3D" id="1.10.10.60">
    <property type="entry name" value="Homeodomain-like"/>
    <property type="match status" value="2"/>
</dbReference>
<keyword evidence="7" id="KW-1185">Reference proteome</keyword>
<evidence type="ECO:0000256" key="2">
    <source>
        <dbReference type="ARBA" id="ARBA00023125"/>
    </source>
</evidence>
<keyword evidence="1" id="KW-0805">Transcription regulation</keyword>
<dbReference type="PANTHER" id="PTHR43280:SF10">
    <property type="entry name" value="REGULATORY PROTEIN POCR"/>
    <property type="match status" value="1"/>
</dbReference>
<keyword evidence="4" id="KW-1133">Transmembrane helix</keyword>
<reference evidence="6 7" key="1">
    <citation type="journal article" date="2009" name="Int. J. Syst. Evol. Microbiol.">
        <title>Paenibacillus contaminans sp. nov., isolated from a contaminated laboratory plate.</title>
        <authorList>
            <person name="Chou J.H."/>
            <person name="Lee J.H."/>
            <person name="Lin M.C."/>
            <person name="Chang P.S."/>
            <person name="Arun A.B."/>
            <person name="Young C.C."/>
            <person name="Chen W.M."/>
        </authorList>
    </citation>
    <scope>NUCLEOTIDE SEQUENCE [LARGE SCALE GENOMIC DNA]</scope>
    <source>
        <strain evidence="6 7">CKOBP-6</strain>
    </source>
</reference>
<accession>A0A329LT56</accession>
<dbReference type="GO" id="GO:0043565">
    <property type="term" value="F:sequence-specific DNA binding"/>
    <property type="evidence" value="ECO:0007669"/>
    <property type="project" value="InterPro"/>
</dbReference>
<sequence>MKIYHRWLLSYLPVFLTIVSVLIFLFFTVLGNYSKQQAVKANEVFARNILQTTDSILRFSEQTMIKEILTNDRIRLFFDGDTSGDPFENYLISQRVRDLSTYLLSIDSIYLYRASDQVVLTTNTMISLEQFADRAFLEKAMQAEGAHAWSVIRSFREFQGETGVQKQVISLSKKIPLNSGVQGLIVANIQLSKLEEALRELLVSDLNFVTLSDASGAPLIGSGTSSGSVLTSLTSDYSGWTVISGFKQTNAFGYLSSISNVWYAAMLLSVLVGIIWLFLAARRHYRPIQLIESNIRLYTRNAKQSAEKTASGERQDEFHFIRTAIDELVEHSKDFDKKAEESAGFRRKLLFKRILEGTEPLLAEEWELEMERAGLSDQECRIAVAVIEIDHSNKFVDVYSQQDQGLLKFALTASVRETGQQMDRHVWCEWMSQDQLAVMVLAEQEQTEFDAWLQSFCKQVGHWIGQNLPFTVSCGIGAVIDSPGHIARSYSEALEALQFKSHFGSNSVISYGEINTPPQGHLLEYADQIVTAAQAFRSGQANWEEQLRGLFAMFKNAAVRREDAADFINYFIFALDKECKTLPTGLRLIWEEEALPDIRSKVKGFIQIEEAEKPIRTILKTLSEQFQLQKQKKESHKLILQIKEYIEANYSNPDLSLNHISENFQLHMKSVSRLFKEEFGENFVDYVAKVRMEHAKKLLNEESPDSVQEIARRVGYSHSITFIRVFKKWIGMTPGDYRKMNRETKEGL</sequence>
<dbReference type="PROSITE" id="PS00041">
    <property type="entry name" value="HTH_ARAC_FAMILY_1"/>
    <property type="match status" value="1"/>
</dbReference>
<evidence type="ECO:0000259" key="5">
    <source>
        <dbReference type="PROSITE" id="PS01124"/>
    </source>
</evidence>
<dbReference type="OrthoDB" id="1877256at2"/>
<dbReference type="Pfam" id="PF12833">
    <property type="entry name" value="HTH_18"/>
    <property type="match status" value="1"/>
</dbReference>
<keyword evidence="3" id="KW-0804">Transcription</keyword>
<protein>
    <recommendedName>
        <fullName evidence="5">HTH araC/xylS-type domain-containing protein</fullName>
    </recommendedName>
</protein>
<dbReference type="PANTHER" id="PTHR43280">
    <property type="entry name" value="ARAC-FAMILY TRANSCRIPTIONAL REGULATOR"/>
    <property type="match status" value="1"/>
</dbReference>